<protein>
    <submittedName>
        <fullName evidence="1">Uncharacterized protein</fullName>
    </submittedName>
</protein>
<name>A0A397ZIB1_BRACM</name>
<evidence type="ECO:0000313" key="1">
    <source>
        <dbReference type="EMBL" id="RID62113.1"/>
    </source>
</evidence>
<dbReference type="AlphaFoldDB" id="A0A397ZIB1"/>
<evidence type="ECO:0000313" key="2">
    <source>
        <dbReference type="Proteomes" id="UP000264353"/>
    </source>
</evidence>
<proteinExistence type="predicted"/>
<sequence length="65" mass="7796">MPMKRRTLRRLWRSMSTQRCQGYKCSFQWSFHWYLQALELLDGGSDYLGKGVSKAVGDEQKKKHW</sequence>
<reference evidence="1 2" key="1">
    <citation type="submission" date="2018-06" db="EMBL/GenBank/DDBJ databases">
        <title>WGS assembly of Brassica rapa FPsc.</title>
        <authorList>
            <person name="Bowman J."/>
            <person name="Kohchi T."/>
            <person name="Yamato K."/>
            <person name="Jenkins J."/>
            <person name="Shu S."/>
            <person name="Ishizaki K."/>
            <person name="Yamaoka S."/>
            <person name="Nishihama R."/>
            <person name="Nakamura Y."/>
            <person name="Berger F."/>
            <person name="Adam C."/>
            <person name="Aki S."/>
            <person name="Althoff F."/>
            <person name="Araki T."/>
            <person name="Arteaga-Vazquez M."/>
            <person name="Balasubrmanian S."/>
            <person name="Bauer D."/>
            <person name="Boehm C."/>
            <person name="Briginshaw L."/>
            <person name="Caballero-Perez J."/>
            <person name="Catarino B."/>
            <person name="Chen F."/>
            <person name="Chiyoda S."/>
            <person name="Chovatia M."/>
            <person name="Davies K."/>
            <person name="Delmans M."/>
            <person name="Demura T."/>
            <person name="Dierschke T."/>
            <person name="Dolan L."/>
            <person name="Dorantes-Acosta A."/>
            <person name="Eklund D."/>
            <person name="Florent S."/>
            <person name="Flores-Sandoval E."/>
            <person name="Fujiyama A."/>
            <person name="Fukuzawa H."/>
            <person name="Galik B."/>
            <person name="Grimanelli D."/>
            <person name="Grimwood J."/>
            <person name="Grossniklaus U."/>
            <person name="Hamada T."/>
            <person name="Haseloff J."/>
            <person name="Hetherington A."/>
            <person name="Higo A."/>
            <person name="Hirakawa Y."/>
            <person name="Hundley H."/>
            <person name="Ikeda Y."/>
            <person name="Inoue K."/>
            <person name="Inoue S."/>
            <person name="Ishida S."/>
            <person name="Jia Q."/>
            <person name="Kakita M."/>
            <person name="Kanazawa T."/>
            <person name="Kawai Y."/>
            <person name="Kawashima T."/>
            <person name="Kennedy M."/>
            <person name="Kinose K."/>
            <person name="Kinoshita T."/>
            <person name="Kohara Y."/>
            <person name="Koide E."/>
            <person name="Komatsu K."/>
            <person name="Kopischke S."/>
            <person name="Kubo M."/>
            <person name="Kyozuka J."/>
            <person name="Lagercrantz U."/>
            <person name="Lin S."/>
            <person name="Lindquist E."/>
            <person name="Lipzen A."/>
            <person name="Lu C."/>
            <person name="Luna E."/>
            <person name="Martienssen R."/>
            <person name="Minamino N."/>
            <person name="Mizutani M."/>
            <person name="Mizutani M."/>
            <person name="Mochizuki N."/>
            <person name="Monte I."/>
            <person name="Mosher R."/>
            <person name="Nagasaki H."/>
            <person name="Nakagami H."/>
            <person name="Naramoto S."/>
            <person name="Nishitani K."/>
            <person name="Ohtani M."/>
            <person name="Okamoto T."/>
            <person name="Okumura M."/>
            <person name="Phillips J."/>
            <person name="Pollak B."/>
            <person name="Reinders A."/>
            <person name="Roevekamp M."/>
            <person name="Sano R."/>
            <person name="Sawa S."/>
            <person name="Schmid M."/>
            <person name="Shirakawa M."/>
            <person name="Solano R."/>
            <person name="Spunde A."/>
            <person name="Suetsugu N."/>
            <person name="Sugano S."/>
            <person name="Sugiyama A."/>
            <person name="Sun R."/>
            <person name="Suzuki Y."/>
            <person name="Takenaka M."/>
            <person name="Takezawa D."/>
            <person name="Tomogane H."/>
            <person name="Tsuzuki M."/>
            <person name="Ueda T."/>
            <person name="Umeda M."/>
            <person name="Ward J."/>
            <person name="Watanabe Y."/>
            <person name="Yazaki K."/>
            <person name="Yokoyama R."/>
            <person name="Yoshitake Y."/>
            <person name="Yotsui I."/>
            <person name="Zachgo S."/>
            <person name="Schmutz J."/>
        </authorList>
    </citation>
    <scope>NUCLEOTIDE SEQUENCE [LARGE SCALE GENOMIC DNA]</scope>
    <source>
        <strain evidence="2">cv. B-3</strain>
    </source>
</reference>
<accession>A0A397ZIB1</accession>
<dbReference type="Proteomes" id="UP000264353">
    <property type="component" value="Chromosome A5"/>
</dbReference>
<dbReference type="EMBL" id="CM010632">
    <property type="protein sequence ID" value="RID62113.1"/>
    <property type="molecule type" value="Genomic_DNA"/>
</dbReference>
<gene>
    <name evidence="1" type="ORF">BRARA_E01206</name>
</gene>
<organism evidence="1 2">
    <name type="scientific">Brassica campestris</name>
    <name type="common">Field mustard</name>
    <dbReference type="NCBI Taxonomy" id="3711"/>
    <lineage>
        <taxon>Eukaryota</taxon>
        <taxon>Viridiplantae</taxon>
        <taxon>Streptophyta</taxon>
        <taxon>Embryophyta</taxon>
        <taxon>Tracheophyta</taxon>
        <taxon>Spermatophyta</taxon>
        <taxon>Magnoliopsida</taxon>
        <taxon>eudicotyledons</taxon>
        <taxon>Gunneridae</taxon>
        <taxon>Pentapetalae</taxon>
        <taxon>rosids</taxon>
        <taxon>malvids</taxon>
        <taxon>Brassicales</taxon>
        <taxon>Brassicaceae</taxon>
        <taxon>Brassiceae</taxon>
        <taxon>Brassica</taxon>
    </lineage>
</organism>